<protein>
    <recommendedName>
        <fullName evidence="6">ATPase</fullName>
    </recommendedName>
</protein>
<evidence type="ECO:0000256" key="1">
    <source>
        <dbReference type="SAM" id="Coils"/>
    </source>
</evidence>
<evidence type="ECO:0000256" key="2">
    <source>
        <dbReference type="SAM" id="MobiDB-lite"/>
    </source>
</evidence>
<dbReference type="OrthoDB" id="9777715at2"/>
<dbReference type="Proteomes" id="UP000321129">
    <property type="component" value="Unassembled WGS sequence"/>
</dbReference>
<reference evidence="4 5" key="1">
    <citation type="submission" date="2019-08" db="EMBL/GenBank/DDBJ databases">
        <title>Sphingorhabdus soil sp. nov., isolated from arctic soil.</title>
        <authorList>
            <person name="Liu Y."/>
        </authorList>
    </citation>
    <scope>NUCLEOTIDE SEQUENCE [LARGE SCALE GENOMIC DNA]</scope>
    <source>
        <strain evidence="4 5">D-2Q-5-6</strain>
    </source>
</reference>
<sequence length="795" mass="84284">MAGESKIIGIWPRSNQTGSDMDDPATIDEAPAPLGDNGDALATMTASDEGFATAPAEPDSQPWTDSAWDDADSPETGAGTPWAAILIGVAAAGWTGFYAWLLVRGDIALTDAAAWASALATASIPLILLAALYLIFQRSSAAETNRYGRLIRDLDSQTGALNSKLEAVNASLALAHRQMRDDGERLSALGIDVGGRIVEASERIRGEMTATLGASDTMAQRAKSAFDQVEGLLAGLPRVDAVAARLTENLRQAGLAAHQHGSALQAQIATLEETAAQSEQGLSASTVALAAQIEELGEQSDGLTKRLDATQGELLATIGASLTNIEQALTSARDSARAEIEAMVREAESARDRLVAAGDGLAETTRERLAECDDVVAAIGDRLNEQTDQADSIVEGFAQGIEQSREAMATLDSDWTATLGGLGAAIETLSGKTETMAARLSDSETIAQRLLSRSEDLMLALDSVAREIDETLPRALARLDGTIGQSRTLMNDIAPAVETMEAVGNAALERLKEAQALLANQSEETERQRDILGELATANGNALRDMKTLIADIESGSQSVADSAAPQLVEAMVRVKETAGQAIAHARTALASVVADAADTMREATMKGLSETLEAGVADRMREITQGSQRAVEAARAATELLMQQMTTISDASSAIEARVADARAAVSDADHESLSRHVTLLTESLKSTAIDVTKILSNEVTDTAWAAYLKGDRGVFTRRAVRLLDATDAREILAYYENDADFREYVNRYIHDFEAMLRTLLGTRDGQALSVTLLSSDMGKLYVALAQAIERLRD</sequence>
<keyword evidence="3" id="KW-0472">Membrane</keyword>
<keyword evidence="3" id="KW-1133">Transmembrane helix</keyword>
<dbReference type="EMBL" id="VOPY01000002">
    <property type="protein sequence ID" value="TXC69200.1"/>
    <property type="molecule type" value="Genomic_DNA"/>
</dbReference>
<dbReference type="RefSeq" id="WP_147123154.1">
    <property type="nucleotide sequence ID" value="NZ_VOPY01000002.1"/>
</dbReference>
<name>A0A5C6U9P8_9SPHN</name>
<feature type="transmembrane region" description="Helical" evidence="3">
    <location>
        <begin position="115"/>
        <end position="136"/>
    </location>
</feature>
<keyword evidence="5" id="KW-1185">Reference proteome</keyword>
<evidence type="ECO:0000313" key="5">
    <source>
        <dbReference type="Proteomes" id="UP000321129"/>
    </source>
</evidence>
<feature type="coiled-coil region" evidence="1">
    <location>
        <begin position="504"/>
        <end position="531"/>
    </location>
</feature>
<proteinExistence type="predicted"/>
<evidence type="ECO:0000313" key="4">
    <source>
        <dbReference type="EMBL" id="TXC69200.1"/>
    </source>
</evidence>
<comment type="caution">
    <text evidence="4">The sequence shown here is derived from an EMBL/GenBank/DDBJ whole genome shotgun (WGS) entry which is preliminary data.</text>
</comment>
<evidence type="ECO:0000256" key="3">
    <source>
        <dbReference type="SAM" id="Phobius"/>
    </source>
</evidence>
<gene>
    <name evidence="4" type="ORF">FSZ31_09795</name>
</gene>
<accession>A0A5C6U9P8</accession>
<evidence type="ECO:0008006" key="6">
    <source>
        <dbReference type="Google" id="ProtNLM"/>
    </source>
</evidence>
<keyword evidence="3" id="KW-0812">Transmembrane</keyword>
<organism evidence="4 5">
    <name type="scientific">Flavisphingopyxis soli</name>
    <dbReference type="NCBI Taxonomy" id="2601267"/>
    <lineage>
        <taxon>Bacteria</taxon>
        <taxon>Pseudomonadati</taxon>
        <taxon>Pseudomonadota</taxon>
        <taxon>Alphaproteobacteria</taxon>
        <taxon>Sphingomonadales</taxon>
        <taxon>Sphingopyxidaceae</taxon>
        <taxon>Flavisphingopyxis</taxon>
    </lineage>
</organism>
<feature type="coiled-coil region" evidence="1">
    <location>
        <begin position="293"/>
        <end position="357"/>
    </location>
</feature>
<keyword evidence="1" id="KW-0175">Coiled coil</keyword>
<dbReference type="AlphaFoldDB" id="A0A5C6U9P8"/>
<feature type="region of interest" description="Disordered" evidence="2">
    <location>
        <begin position="1"/>
        <end position="76"/>
    </location>
</feature>
<feature type="transmembrane region" description="Helical" evidence="3">
    <location>
        <begin position="82"/>
        <end position="103"/>
    </location>
</feature>